<dbReference type="Pfam" id="PF14743">
    <property type="entry name" value="DNA_ligase_OB_2"/>
    <property type="match status" value="1"/>
</dbReference>
<proteinExistence type="predicted"/>
<evidence type="ECO:0000313" key="10">
    <source>
        <dbReference type="Proteomes" id="UP001222932"/>
    </source>
</evidence>
<feature type="region of interest" description="Disordered" evidence="6">
    <location>
        <begin position="226"/>
        <end position="258"/>
    </location>
</feature>
<dbReference type="GO" id="GO:0003910">
    <property type="term" value="F:DNA ligase (ATP) activity"/>
    <property type="evidence" value="ECO:0007669"/>
    <property type="project" value="InterPro"/>
</dbReference>
<evidence type="ECO:0000313" key="9">
    <source>
        <dbReference type="EMBL" id="GMK54919.1"/>
    </source>
</evidence>
<sequence length="631" mass="70541">MLRTAMRIRRLVGVWRPIAWPRPALHPSPSALPSPHRAAVFTRQKTTAAVNTPGSAHKAETEIAEEDGQAASEAVREQLGRVREMIERVGQERSSNNKKIVTAEFPDLRELLEFILDSEGASNFDLTVTGFEKYLRTDAYANMPQLQKEAEPMPDLLSLFRAMSARRLTGNAARAAVAKFLLHHGIMKNETDTRNPDYVVFGRLLNRRLNCGLGYTLLAKVAWPKTTPSKSGARSKSKTKVSDGSESTPEPEEAEDSSVYVDRALRLELPVIADPKPFSVALGQSTEPPFTKVFKSGTWYASRKLDGVRCIAYLDFAVPRSGEPWLVGVRFRSRSGNDLTSLENLATDIRQNIRGFPGLRELVLRDGAVATADGRRRLVLDGEVCVMRPLTQDEAARVDHGTAGPLWEDNGLTEDFRATVSQVKKKYDVVPFPAYFLFDVLLWSEFAGEPAVKGQSFAERQRDVQDLGSWLARNQERRGLIRPLLQQVVESREQLDDMGERAAREGWEGLVLRKDAKYKGSRSSDVLKYKQWQDAEYEVVDIDTSVQRLSVNGVYGEHEALAAVIIEHGGHRVAVGTGFTTMQRLQFRRPESIVGKTITVEYFGESEVPGREGRSLRFPRVKAVYDGARDV</sequence>
<organism evidence="9 10">
    <name type="scientific">Cutaneotrichosporon spelunceum</name>
    <dbReference type="NCBI Taxonomy" id="1672016"/>
    <lineage>
        <taxon>Eukaryota</taxon>
        <taxon>Fungi</taxon>
        <taxon>Dikarya</taxon>
        <taxon>Basidiomycota</taxon>
        <taxon>Agaricomycotina</taxon>
        <taxon>Tremellomycetes</taxon>
        <taxon>Trichosporonales</taxon>
        <taxon>Trichosporonaceae</taxon>
        <taxon>Cutaneotrichosporon</taxon>
    </lineage>
</organism>
<dbReference type="GO" id="GO:0005524">
    <property type="term" value="F:ATP binding"/>
    <property type="evidence" value="ECO:0007669"/>
    <property type="project" value="InterPro"/>
</dbReference>
<keyword evidence="3" id="KW-0235">DNA replication</keyword>
<evidence type="ECO:0000259" key="7">
    <source>
        <dbReference type="Pfam" id="PF01068"/>
    </source>
</evidence>
<accession>A0AAD3TQQ8</accession>
<dbReference type="InterPro" id="IPR012340">
    <property type="entry name" value="NA-bd_OB-fold"/>
</dbReference>
<dbReference type="GO" id="GO:0006281">
    <property type="term" value="P:DNA repair"/>
    <property type="evidence" value="ECO:0007669"/>
    <property type="project" value="UniProtKB-KW"/>
</dbReference>
<gene>
    <name evidence="9" type="ORF">CspeluHIS016_0115050</name>
</gene>
<protein>
    <recommendedName>
        <fullName evidence="11">ATP-dependent DNA ligase family profile domain-containing protein</fullName>
    </recommendedName>
</protein>
<keyword evidence="10" id="KW-1185">Reference proteome</keyword>
<dbReference type="EMBL" id="BTCM01000001">
    <property type="protein sequence ID" value="GMK54919.1"/>
    <property type="molecule type" value="Genomic_DNA"/>
</dbReference>
<keyword evidence="5" id="KW-0234">DNA repair</keyword>
<evidence type="ECO:0000256" key="4">
    <source>
        <dbReference type="ARBA" id="ARBA00022763"/>
    </source>
</evidence>
<reference evidence="9" key="2">
    <citation type="submission" date="2023-06" db="EMBL/GenBank/DDBJ databases">
        <authorList>
            <person name="Kobayashi Y."/>
            <person name="Kayamori A."/>
            <person name="Aoki K."/>
            <person name="Shiwa Y."/>
            <person name="Fujita N."/>
            <person name="Sugita T."/>
            <person name="Iwasaki W."/>
            <person name="Tanaka N."/>
            <person name="Takashima M."/>
        </authorList>
    </citation>
    <scope>NUCLEOTIDE SEQUENCE</scope>
    <source>
        <strain evidence="9">HIS016</strain>
    </source>
</reference>
<evidence type="ECO:0000256" key="2">
    <source>
        <dbReference type="ARBA" id="ARBA00022598"/>
    </source>
</evidence>
<name>A0AAD3TQQ8_9TREE</name>
<evidence type="ECO:0000259" key="8">
    <source>
        <dbReference type="Pfam" id="PF14743"/>
    </source>
</evidence>
<evidence type="ECO:0000256" key="1">
    <source>
        <dbReference type="ARBA" id="ARBA00001968"/>
    </source>
</evidence>
<keyword evidence="2" id="KW-0436">Ligase</keyword>
<dbReference type="Proteomes" id="UP001222932">
    <property type="component" value="Unassembled WGS sequence"/>
</dbReference>
<dbReference type="PANTHER" id="PTHR47810:SF1">
    <property type="entry name" value="DNA LIGASE B"/>
    <property type="match status" value="1"/>
</dbReference>
<dbReference type="Gene3D" id="3.30.470.30">
    <property type="entry name" value="DNA ligase/mRNA capping enzyme"/>
    <property type="match status" value="1"/>
</dbReference>
<dbReference type="InterPro" id="IPR012310">
    <property type="entry name" value="DNA_ligase_ATP-dep_cent"/>
</dbReference>
<evidence type="ECO:0008006" key="11">
    <source>
        <dbReference type="Google" id="ProtNLM"/>
    </source>
</evidence>
<evidence type="ECO:0000256" key="3">
    <source>
        <dbReference type="ARBA" id="ARBA00022705"/>
    </source>
</evidence>
<dbReference type="Pfam" id="PF01068">
    <property type="entry name" value="DNA_ligase_A_M"/>
    <property type="match status" value="1"/>
</dbReference>
<feature type="domain" description="ATP-dependent DNA ligase family profile" evidence="7">
    <location>
        <begin position="294"/>
        <end position="530"/>
    </location>
</feature>
<dbReference type="SUPFAM" id="SSF50249">
    <property type="entry name" value="Nucleic acid-binding proteins"/>
    <property type="match status" value="1"/>
</dbReference>
<keyword evidence="4" id="KW-0227">DNA damage</keyword>
<dbReference type="SUPFAM" id="SSF56091">
    <property type="entry name" value="DNA ligase/mRNA capping enzyme, catalytic domain"/>
    <property type="match status" value="1"/>
</dbReference>
<dbReference type="GO" id="GO:0006260">
    <property type="term" value="P:DNA replication"/>
    <property type="evidence" value="ECO:0007669"/>
    <property type="project" value="UniProtKB-KW"/>
</dbReference>
<evidence type="ECO:0000256" key="6">
    <source>
        <dbReference type="SAM" id="MobiDB-lite"/>
    </source>
</evidence>
<comment type="caution">
    <text evidence="9">The sequence shown here is derived from an EMBL/GenBank/DDBJ whole genome shotgun (WGS) entry which is preliminary data.</text>
</comment>
<dbReference type="InterPro" id="IPR050326">
    <property type="entry name" value="NAD_dep_DNA_ligaseB"/>
</dbReference>
<dbReference type="InterPro" id="IPR029319">
    <property type="entry name" value="DNA_ligase_OB"/>
</dbReference>
<dbReference type="PANTHER" id="PTHR47810">
    <property type="entry name" value="DNA LIGASE"/>
    <property type="match status" value="1"/>
</dbReference>
<dbReference type="Gene3D" id="2.40.50.140">
    <property type="entry name" value="Nucleic acid-binding proteins"/>
    <property type="match status" value="1"/>
</dbReference>
<evidence type="ECO:0000256" key="5">
    <source>
        <dbReference type="ARBA" id="ARBA00023204"/>
    </source>
</evidence>
<dbReference type="AlphaFoldDB" id="A0AAD3TQQ8"/>
<comment type="cofactor">
    <cofactor evidence="1">
        <name>a divalent metal cation</name>
        <dbReference type="ChEBI" id="CHEBI:60240"/>
    </cofactor>
</comment>
<reference evidence="9" key="1">
    <citation type="journal article" date="2023" name="BMC Genomics">
        <title>Chromosome-level genome assemblies of Cutaneotrichosporon spp. (Trichosporonales, Basidiomycota) reveal imbalanced evolution between nucleotide sequences and chromosome synteny.</title>
        <authorList>
            <person name="Kobayashi Y."/>
            <person name="Kayamori A."/>
            <person name="Aoki K."/>
            <person name="Shiwa Y."/>
            <person name="Matsutani M."/>
            <person name="Fujita N."/>
            <person name="Sugita T."/>
            <person name="Iwasaki W."/>
            <person name="Tanaka N."/>
            <person name="Takashima M."/>
        </authorList>
    </citation>
    <scope>NUCLEOTIDE SEQUENCE</scope>
    <source>
        <strain evidence="9">HIS016</strain>
    </source>
</reference>
<feature type="domain" description="DNA ligase OB-like" evidence="8">
    <location>
        <begin position="560"/>
        <end position="623"/>
    </location>
</feature>
<dbReference type="GO" id="GO:0006310">
    <property type="term" value="P:DNA recombination"/>
    <property type="evidence" value="ECO:0007669"/>
    <property type="project" value="InterPro"/>
</dbReference>